<comment type="caution">
    <text evidence="1">The sequence shown here is derived from an EMBL/GenBank/DDBJ whole genome shotgun (WGS) entry which is preliminary data.</text>
</comment>
<proteinExistence type="predicted"/>
<dbReference type="AlphaFoldDB" id="X1Q2V6"/>
<accession>X1Q2V6</accession>
<dbReference type="EMBL" id="BARV01027464">
    <property type="protein sequence ID" value="GAI37559.1"/>
    <property type="molecule type" value="Genomic_DNA"/>
</dbReference>
<evidence type="ECO:0000313" key="1">
    <source>
        <dbReference type="EMBL" id="GAI37559.1"/>
    </source>
</evidence>
<name>X1Q2V6_9ZZZZ</name>
<gene>
    <name evidence="1" type="ORF">S06H3_44182</name>
</gene>
<protein>
    <submittedName>
        <fullName evidence="1">Uncharacterized protein</fullName>
    </submittedName>
</protein>
<organism evidence="1">
    <name type="scientific">marine sediment metagenome</name>
    <dbReference type="NCBI Taxonomy" id="412755"/>
    <lineage>
        <taxon>unclassified sequences</taxon>
        <taxon>metagenomes</taxon>
        <taxon>ecological metagenomes</taxon>
    </lineage>
</organism>
<reference evidence="1" key="1">
    <citation type="journal article" date="2014" name="Front. Microbiol.">
        <title>High frequency of phylogenetically diverse reductive dehalogenase-homologous genes in deep subseafloor sedimentary metagenomes.</title>
        <authorList>
            <person name="Kawai M."/>
            <person name="Futagami T."/>
            <person name="Toyoda A."/>
            <person name="Takaki Y."/>
            <person name="Nishi S."/>
            <person name="Hori S."/>
            <person name="Arai W."/>
            <person name="Tsubouchi T."/>
            <person name="Morono Y."/>
            <person name="Uchiyama I."/>
            <person name="Ito T."/>
            <person name="Fujiyama A."/>
            <person name="Inagaki F."/>
            <person name="Takami H."/>
        </authorList>
    </citation>
    <scope>NUCLEOTIDE SEQUENCE</scope>
    <source>
        <strain evidence="1">Expedition CK06-06</strain>
    </source>
</reference>
<sequence>MNVAELIENRFGIKTRTQSISFDNLDTSIHTKVLPNNPNRLGWMAINLGDVNIFVAFDVAVSLTRGVLLTPNGGSMTSLYEEDFEATCWNVFAMAEGDDGNLFIVEILIDRSVE</sequence>